<dbReference type="PANTHER" id="PTHR46560:SF5">
    <property type="entry name" value="CYPHER, ISOFORM B"/>
    <property type="match status" value="1"/>
</dbReference>
<feature type="region of interest" description="Disordered" evidence="1">
    <location>
        <begin position="145"/>
        <end position="189"/>
    </location>
</feature>
<gene>
    <name evidence="6" type="primary">LOC106805637</name>
</gene>
<evidence type="ECO:0000256" key="2">
    <source>
        <dbReference type="SAM" id="Phobius"/>
    </source>
</evidence>
<accession>A0ABM1DS86</accession>
<keyword evidence="3" id="KW-0732">Signal</keyword>
<feature type="chain" id="PRO_5046766116" evidence="3">
    <location>
        <begin position="19"/>
        <end position="581"/>
    </location>
</feature>
<dbReference type="PROSITE" id="PS51034">
    <property type="entry name" value="ZP_2"/>
    <property type="match status" value="1"/>
</dbReference>
<dbReference type="RefSeq" id="XP_014662807.1">
    <property type="nucleotide sequence ID" value="XM_014807321.1"/>
</dbReference>
<keyword evidence="2" id="KW-1133">Transmembrane helix</keyword>
<feature type="domain" description="ZP" evidence="4">
    <location>
        <begin position="234"/>
        <end position="464"/>
    </location>
</feature>
<dbReference type="PANTHER" id="PTHR46560">
    <property type="entry name" value="CYPHER, ISOFORM B"/>
    <property type="match status" value="1"/>
</dbReference>
<feature type="region of interest" description="Disordered" evidence="1">
    <location>
        <begin position="23"/>
        <end position="76"/>
    </location>
</feature>
<dbReference type="InterPro" id="IPR001507">
    <property type="entry name" value="ZP_dom"/>
</dbReference>
<evidence type="ECO:0000256" key="1">
    <source>
        <dbReference type="SAM" id="MobiDB-lite"/>
    </source>
</evidence>
<evidence type="ECO:0000313" key="6">
    <source>
        <dbReference type="RefSeq" id="XP_014662807.1"/>
    </source>
</evidence>
<sequence length="581" mass="61937">MNDARVFVICLSIAVVFCQNDDRSTRTQNTADPGLAIAPHPSAEETDPSTGLSYLDQPPQVDGGGRGPVYGIVPPSGGKVPLGADVAAPPAVPYPGQRAGAPKKSQGMNNANRGGTPSGNLESAALLPQEELRNAEIRPMEAVEGQAGPGTFQNGHVPDGYRAGQDEGRRPSAPWPMPGRSADPSGSARYEAGYSEHQESDFYETRAIGKKPDPAAEMKEEQRENNAITDVSVACNAMGDDGELLMVVLVKFDREFGGVMYTHDFFGIETCSAIAKSHINVPVDGCGTTKVVNGKSTIYSNKLVVMHDAESGMLGRGDKIIDISCTTGEAEPANDAADVPQVTMKLVQGRDPMAPAANKLIVGDPSTIVITLENKGKWDISAGRCEVYDGIEVRREVIIDDEKCVLSTRVAKGPVKIRDKGNTVIYMELETFKYPDLPVVYFFCAVDLCSGRCSEHCLHDKEDPATFSDPTTVITLYETVAAALTGEPAKCDTRSGSNHQQQQQLTGSEVAATAVGSSQAHYTATIAIVSSLLVVALVSCAVLMVKLRRGRRKTDDEIVMFSQQHEPYGTAGPIEAVPPIA</sequence>
<keyword evidence="2" id="KW-0812">Transmembrane</keyword>
<feature type="transmembrane region" description="Helical" evidence="2">
    <location>
        <begin position="522"/>
        <end position="545"/>
    </location>
</feature>
<feature type="compositionally biased region" description="Polar residues" evidence="1">
    <location>
        <begin position="106"/>
        <end position="121"/>
    </location>
</feature>
<dbReference type="SMART" id="SM00241">
    <property type="entry name" value="ZP"/>
    <property type="match status" value="1"/>
</dbReference>
<evidence type="ECO:0000256" key="3">
    <source>
        <dbReference type="SAM" id="SignalP"/>
    </source>
</evidence>
<protein>
    <submittedName>
        <fullName evidence="6">Uncharacterized protein LOC106805637</fullName>
    </submittedName>
</protein>
<keyword evidence="5" id="KW-1185">Reference proteome</keyword>
<feature type="region of interest" description="Disordered" evidence="1">
    <location>
        <begin position="89"/>
        <end position="122"/>
    </location>
</feature>
<dbReference type="GeneID" id="106805637"/>
<name>A0ABM1DS86_PRICU</name>
<reference evidence="6" key="1">
    <citation type="submission" date="2025-08" db="UniProtKB">
        <authorList>
            <consortium name="RefSeq"/>
        </authorList>
    </citation>
    <scope>IDENTIFICATION</scope>
</reference>
<keyword evidence="2" id="KW-0472">Membrane</keyword>
<organism evidence="5 6">
    <name type="scientific">Priapulus caudatus</name>
    <name type="common">Priapulid worm</name>
    <dbReference type="NCBI Taxonomy" id="37621"/>
    <lineage>
        <taxon>Eukaryota</taxon>
        <taxon>Metazoa</taxon>
        <taxon>Ecdysozoa</taxon>
        <taxon>Scalidophora</taxon>
        <taxon>Priapulida</taxon>
        <taxon>Priapulimorpha</taxon>
        <taxon>Priapulimorphida</taxon>
        <taxon>Priapulidae</taxon>
        <taxon>Priapulus</taxon>
    </lineage>
</organism>
<proteinExistence type="predicted"/>
<evidence type="ECO:0000259" key="4">
    <source>
        <dbReference type="PROSITE" id="PS51034"/>
    </source>
</evidence>
<dbReference type="Proteomes" id="UP000695022">
    <property type="component" value="Unplaced"/>
</dbReference>
<feature type="signal peptide" evidence="3">
    <location>
        <begin position="1"/>
        <end position="18"/>
    </location>
</feature>
<evidence type="ECO:0000313" key="5">
    <source>
        <dbReference type="Proteomes" id="UP000695022"/>
    </source>
</evidence>